<dbReference type="InterPro" id="IPR057561">
    <property type="entry name" value="NADase_transloc"/>
</dbReference>
<evidence type="ECO:0008006" key="5">
    <source>
        <dbReference type="Google" id="ProtNLM"/>
    </source>
</evidence>
<feature type="compositionally biased region" description="Gly residues" evidence="1">
    <location>
        <begin position="147"/>
        <end position="165"/>
    </location>
</feature>
<feature type="compositionally biased region" description="Gly residues" evidence="1">
    <location>
        <begin position="204"/>
        <end position="215"/>
    </location>
</feature>
<feature type="compositionally biased region" description="Pro residues" evidence="1">
    <location>
        <begin position="135"/>
        <end position="145"/>
    </location>
</feature>
<feature type="compositionally biased region" description="Low complexity" evidence="1">
    <location>
        <begin position="236"/>
        <end position="272"/>
    </location>
</feature>
<dbReference type="RefSeq" id="WP_344161808.1">
    <property type="nucleotide sequence ID" value="NZ_BAAABV010000021.1"/>
</dbReference>
<feature type="compositionally biased region" description="Basic and acidic residues" evidence="1">
    <location>
        <begin position="307"/>
        <end position="321"/>
    </location>
</feature>
<feature type="compositionally biased region" description="Low complexity" evidence="1">
    <location>
        <begin position="192"/>
        <end position="203"/>
    </location>
</feature>
<dbReference type="EMBL" id="BAAABV010000021">
    <property type="protein sequence ID" value="GAA0299528.1"/>
    <property type="molecule type" value="Genomic_DNA"/>
</dbReference>
<dbReference type="Gene3D" id="2.60.120.260">
    <property type="entry name" value="Galactose-binding domain-like"/>
    <property type="match status" value="1"/>
</dbReference>
<evidence type="ECO:0000313" key="4">
    <source>
        <dbReference type="Proteomes" id="UP001501867"/>
    </source>
</evidence>
<sequence>MTSQTRATGTRSDGGECCAECGTRAEPGQSFCEFCGAVLGWADRAAAPGQDGRPGTRAADAASPPGTPAPRAAATPARPASAAGPQPASRTGDSRAGAASSRAGAGAAAASQPASRPGAVSTGADSAGSAAGQPGPRPGETPPGTTPAGGGADGGAGPVGPGGARPGPHGTSREGDGARALPGPGSGAQRDSGGANSAVPAAGSGAGSAPQGGGRESGRTGPDATGPDPTGPDPTGPQSAGPDPAEPGPSAADAPAGPPSTLTAAAVPAPEDATARARSLLVPVADPGPRQAAETPSVAPVLPGRPVADRPQVRTPGREPGTEGGTPCPWCATSNRPDRHFCVLCAMPLADGPAAPGRRRPWWRRVLDFRNREAPWAGDRPRLRRGFGYLVTWVLWACVLALLITAVVYADTAVSAVRDHFAKRTPVAPDTVAASRSYEGHEPRLLFDKLNNTWWGPGISQAGTGEWVEARFEKPTRLLDVIITPGVSSRADKLAQSALPHRVEAVITTADGKTATRILTLDQGAGGQRRAFRLGEVTAVRFVLRSAYGAAADKQVSIAEIEFFGPSKSGWVS</sequence>
<keyword evidence="2" id="KW-1133">Transmembrane helix</keyword>
<evidence type="ECO:0000313" key="3">
    <source>
        <dbReference type="EMBL" id="GAA0299528.1"/>
    </source>
</evidence>
<dbReference type="SUPFAM" id="SSF49785">
    <property type="entry name" value="Galactose-binding domain-like"/>
    <property type="match status" value="1"/>
</dbReference>
<keyword evidence="4" id="KW-1185">Reference proteome</keyword>
<protein>
    <recommendedName>
        <fullName evidence="5">Zinc ribbon domain-containing protein</fullName>
    </recommendedName>
</protein>
<accession>A0ABP3F5K6</accession>
<organism evidence="3 4">
    <name type="scientific">Streptomyces polychromogenes</name>
    <dbReference type="NCBI Taxonomy" id="67342"/>
    <lineage>
        <taxon>Bacteria</taxon>
        <taxon>Bacillati</taxon>
        <taxon>Actinomycetota</taxon>
        <taxon>Actinomycetes</taxon>
        <taxon>Kitasatosporales</taxon>
        <taxon>Streptomycetaceae</taxon>
        <taxon>Streptomyces</taxon>
    </lineage>
</organism>
<dbReference type="Proteomes" id="UP001501867">
    <property type="component" value="Unassembled WGS sequence"/>
</dbReference>
<evidence type="ECO:0000256" key="1">
    <source>
        <dbReference type="SAM" id="MobiDB-lite"/>
    </source>
</evidence>
<evidence type="ECO:0000256" key="2">
    <source>
        <dbReference type="SAM" id="Phobius"/>
    </source>
</evidence>
<feature type="transmembrane region" description="Helical" evidence="2">
    <location>
        <begin position="387"/>
        <end position="410"/>
    </location>
</feature>
<name>A0ABP3F5K6_9ACTN</name>
<feature type="region of interest" description="Disordered" evidence="1">
    <location>
        <begin position="45"/>
        <end position="274"/>
    </location>
</feature>
<keyword evidence="2" id="KW-0472">Membrane</keyword>
<feature type="compositionally biased region" description="Low complexity" evidence="1">
    <location>
        <begin position="61"/>
        <end position="134"/>
    </location>
</feature>
<gene>
    <name evidence="3" type="ORF">GCM10010302_42620</name>
</gene>
<dbReference type="InterPro" id="IPR008979">
    <property type="entry name" value="Galactose-bd-like_sf"/>
</dbReference>
<proteinExistence type="predicted"/>
<feature type="region of interest" description="Disordered" evidence="1">
    <location>
        <begin position="286"/>
        <end position="329"/>
    </location>
</feature>
<dbReference type="NCBIfam" id="NF047619">
    <property type="entry name" value="NADase_discoid"/>
    <property type="match status" value="1"/>
</dbReference>
<keyword evidence="2" id="KW-0812">Transmembrane</keyword>
<comment type="caution">
    <text evidence="3">The sequence shown here is derived from an EMBL/GenBank/DDBJ whole genome shotgun (WGS) entry which is preliminary data.</text>
</comment>
<reference evidence="4" key="1">
    <citation type="journal article" date="2019" name="Int. J. Syst. Evol. Microbiol.">
        <title>The Global Catalogue of Microorganisms (GCM) 10K type strain sequencing project: providing services to taxonomists for standard genome sequencing and annotation.</title>
        <authorList>
            <consortium name="The Broad Institute Genomics Platform"/>
            <consortium name="The Broad Institute Genome Sequencing Center for Infectious Disease"/>
            <person name="Wu L."/>
            <person name="Ma J."/>
        </authorList>
    </citation>
    <scope>NUCLEOTIDE SEQUENCE [LARGE SCALE GENOMIC DNA]</scope>
    <source>
        <strain evidence="4">JCM 4505</strain>
    </source>
</reference>